<keyword evidence="5" id="KW-1185">Reference proteome</keyword>
<evidence type="ECO:0000313" key="4">
    <source>
        <dbReference type="EMBL" id="OYQ35064.1"/>
    </source>
</evidence>
<dbReference type="InterPro" id="IPR027417">
    <property type="entry name" value="P-loop_NTPase"/>
</dbReference>
<name>A0A255Z2C6_9SPHN</name>
<comment type="caution">
    <text evidence="4">The sequence shown here is derived from an EMBL/GenBank/DDBJ whole genome shotgun (WGS) entry which is preliminary data.</text>
</comment>
<reference evidence="4 5" key="1">
    <citation type="submission" date="2017-07" db="EMBL/GenBank/DDBJ databases">
        <title>Sandarakinorhabdus cyanobacteriorum sp. nov., a novel bacterium isolated from cyanobacterial aggregates in a eutrophic lake.</title>
        <authorList>
            <person name="Cai H."/>
        </authorList>
    </citation>
    <scope>NUCLEOTIDE SEQUENCE [LARGE SCALE GENOMIC DNA]</scope>
    <source>
        <strain evidence="4 5">TH057</strain>
    </source>
</reference>
<dbReference type="AlphaFoldDB" id="A0A255Z2C6"/>
<proteinExistence type="predicted"/>
<dbReference type="Proteomes" id="UP000216991">
    <property type="component" value="Unassembled WGS sequence"/>
</dbReference>
<gene>
    <name evidence="4" type="ORF">CHU93_02040</name>
</gene>
<keyword evidence="1" id="KW-0547">Nucleotide-binding</keyword>
<keyword evidence="2 4" id="KW-0067">ATP-binding</keyword>
<evidence type="ECO:0000313" key="5">
    <source>
        <dbReference type="Proteomes" id="UP000216991"/>
    </source>
</evidence>
<sequence length="228" mass="24267">MPPADSSATASHIAGPLVETRGLSHVRDGRTVMRMGDWQLQRRAHALLLGPSGSGKTTFINIATGLLTPSHGAIDIAGQPMSALPPAKRDALRRATIGLVFQTLRLIPALSVNANLALAQKLALGRVDQPEIDRLIDRVGLSHRAHARPRQLSQGEGQRAAIARALVTRPQLVVADEPTSALDDANAHRVIDLMFEAADATGATLLVATHDGRIADRFTNRLNLVVPA</sequence>
<dbReference type="InterPro" id="IPR003439">
    <property type="entry name" value="ABC_transporter-like_ATP-bd"/>
</dbReference>
<dbReference type="PROSITE" id="PS50893">
    <property type="entry name" value="ABC_TRANSPORTER_2"/>
    <property type="match status" value="1"/>
</dbReference>
<protein>
    <submittedName>
        <fullName evidence="4">ABC transporter ATP-binding protein</fullName>
    </submittedName>
</protein>
<accession>A0A255Z2C6</accession>
<dbReference type="GO" id="GO:0022857">
    <property type="term" value="F:transmembrane transporter activity"/>
    <property type="evidence" value="ECO:0007669"/>
    <property type="project" value="TreeGrafter"/>
</dbReference>
<dbReference type="InterPro" id="IPR015854">
    <property type="entry name" value="ABC_transpr_LolD-like"/>
</dbReference>
<evidence type="ECO:0000256" key="1">
    <source>
        <dbReference type="ARBA" id="ARBA00022741"/>
    </source>
</evidence>
<dbReference type="PANTHER" id="PTHR24220">
    <property type="entry name" value="IMPORT ATP-BINDING PROTEIN"/>
    <property type="match status" value="1"/>
</dbReference>
<dbReference type="SMART" id="SM00382">
    <property type="entry name" value="AAA"/>
    <property type="match status" value="1"/>
</dbReference>
<dbReference type="InterPro" id="IPR003593">
    <property type="entry name" value="AAA+_ATPase"/>
</dbReference>
<dbReference type="GO" id="GO:0005524">
    <property type="term" value="F:ATP binding"/>
    <property type="evidence" value="ECO:0007669"/>
    <property type="project" value="UniProtKB-KW"/>
</dbReference>
<dbReference type="GO" id="GO:0005886">
    <property type="term" value="C:plasma membrane"/>
    <property type="evidence" value="ECO:0007669"/>
    <property type="project" value="TreeGrafter"/>
</dbReference>
<dbReference type="Gene3D" id="3.40.50.300">
    <property type="entry name" value="P-loop containing nucleotide triphosphate hydrolases"/>
    <property type="match status" value="1"/>
</dbReference>
<dbReference type="GO" id="GO:0016887">
    <property type="term" value="F:ATP hydrolysis activity"/>
    <property type="evidence" value="ECO:0007669"/>
    <property type="project" value="InterPro"/>
</dbReference>
<dbReference type="Pfam" id="PF00005">
    <property type="entry name" value="ABC_tran"/>
    <property type="match status" value="1"/>
</dbReference>
<dbReference type="OrthoDB" id="7627620at2"/>
<evidence type="ECO:0000259" key="3">
    <source>
        <dbReference type="PROSITE" id="PS50893"/>
    </source>
</evidence>
<organism evidence="4 5">
    <name type="scientific">Sandarakinorhabdus cyanobacteriorum</name>
    <dbReference type="NCBI Taxonomy" id="1981098"/>
    <lineage>
        <taxon>Bacteria</taxon>
        <taxon>Pseudomonadati</taxon>
        <taxon>Pseudomonadota</taxon>
        <taxon>Alphaproteobacteria</taxon>
        <taxon>Sphingomonadales</taxon>
        <taxon>Sphingosinicellaceae</taxon>
        <taxon>Sandarakinorhabdus</taxon>
    </lineage>
</organism>
<dbReference type="RefSeq" id="WP_094472535.1">
    <property type="nucleotide sequence ID" value="NZ_NOXT01000063.1"/>
</dbReference>
<dbReference type="EMBL" id="NOXT01000063">
    <property type="protein sequence ID" value="OYQ35064.1"/>
    <property type="molecule type" value="Genomic_DNA"/>
</dbReference>
<feature type="domain" description="ABC transporter" evidence="3">
    <location>
        <begin position="18"/>
        <end position="228"/>
    </location>
</feature>
<dbReference type="SUPFAM" id="SSF52540">
    <property type="entry name" value="P-loop containing nucleoside triphosphate hydrolases"/>
    <property type="match status" value="1"/>
</dbReference>
<dbReference type="PANTHER" id="PTHR24220:SF659">
    <property type="entry name" value="TRANSPORTER, PUTATIVE-RELATED"/>
    <property type="match status" value="1"/>
</dbReference>
<evidence type="ECO:0000256" key="2">
    <source>
        <dbReference type="ARBA" id="ARBA00022840"/>
    </source>
</evidence>